<dbReference type="PANTHER" id="PTHR12049:SF7">
    <property type="entry name" value="PROTEIN ARGININE METHYLTRANSFERASE NDUFAF7, MITOCHONDRIAL"/>
    <property type="match status" value="1"/>
</dbReference>
<proteinExistence type="predicted"/>
<evidence type="ECO:0000256" key="1">
    <source>
        <dbReference type="ARBA" id="ARBA00022603"/>
    </source>
</evidence>
<evidence type="ECO:0000256" key="2">
    <source>
        <dbReference type="ARBA" id="ARBA00022679"/>
    </source>
</evidence>
<dbReference type="EC" id="2.1.1.-" evidence="3"/>
<dbReference type="PANTHER" id="PTHR12049">
    <property type="entry name" value="PROTEIN ARGININE METHYLTRANSFERASE NDUFAF7, MITOCHONDRIAL"/>
    <property type="match status" value="1"/>
</dbReference>
<protein>
    <submittedName>
        <fullName evidence="3">SAM-dependent methyltransferase</fullName>
        <ecNumber evidence="3">2.1.1.-</ecNumber>
    </submittedName>
</protein>
<dbReference type="InterPro" id="IPR038375">
    <property type="entry name" value="NDUFAF7_sf"/>
</dbReference>
<name>A0ABT0SA60_9SPHN</name>
<keyword evidence="4" id="KW-1185">Reference proteome</keyword>
<dbReference type="GO" id="GO:0032259">
    <property type="term" value="P:methylation"/>
    <property type="evidence" value="ECO:0007669"/>
    <property type="project" value="UniProtKB-KW"/>
</dbReference>
<gene>
    <name evidence="3" type="ORF">LZ518_08775</name>
</gene>
<dbReference type="RefSeq" id="WP_249915621.1">
    <property type="nucleotide sequence ID" value="NZ_JAMGBB010000001.1"/>
</dbReference>
<dbReference type="InterPro" id="IPR029063">
    <property type="entry name" value="SAM-dependent_MTases_sf"/>
</dbReference>
<dbReference type="EMBL" id="JAMGBB010000001">
    <property type="protein sequence ID" value="MCL6741222.1"/>
    <property type="molecule type" value="Genomic_DNA"/>
</dbReference>
<dbReference type="Pfam" id="PF02636">
    <property type="entry name" value="Methyltransf_28"/>
    <property type="match status" value="2"/>
</dbReference>
<sequence length="326" mass="34824">MTPLGRALAERIRSEGPLSVEAYMEACNAYYYATRDPLGAGGDFTTAPEIHQMFGELVGAALSDVWVRAGRPDDAVYAELGPGRGTLAEDALRVLRRAGFAGQMHLVETSPRLREEQAKRLPGAKFHDELGDLPKSPLLLVANEFFDALPIRQFVEGRERHVIIAGGGLAFDRDGPIEEISPARDAVTTQLAQHLAAHGGAAIIIDYGYCRGEQGDTLQAVRSHAFSYALDHSGEQDLTAHVDFAALAQAAKIGDVQASRAVSQGTWLETLGIGARAMALAAKNPQDTDRIAAARRRLCDEGEMGQLFKVIGLTGKGWPAVAGLGA</sequence>
<dbReference type="Proteomes" id="UP001165383">
    <property type="component" value="Unassembled WGS sequence"/>
</dbReference>
<reference evidence="3" key="1">
    <citation type="submission" date="2022-05" db="EMBL/GenBank/DDBJ databases">
        <authorList>
            <person name="Jo J.-H."/>
            <person name="Im W.-T."/>
        </authorList>
    </citation>
    <scope>NUCLEOTIDE SEQUENCE</scope>
    <source>
        <strain evidence="3">RB56-2</strain>
    </source>
</reference>
<dbReference type="SUPFAM" id="SSF53335">
    <property type="entry name" value="S-adenosyl-L-methionine-dependent methyltransferases"/>
    <property type="match status" value="1"/>
</dbReference>
<dbReference type="GO" id="GO:0008168">
    <property type="term" value="F:methyltransferase activity"/>
    <property type="evidence" value="ECO:0007669"/>
    <property type="project" value="UniProtKB-KW"/>
</dbReference>
<evidence type="ECO:0000313" key="3">
    <source>
        <dbReference type="EMBL" id="MCL6741222.1"/>
    </source>
</evidence>
<accession>A0ABT0SA60</accession>
<keyword evidence="1 3" id="KW-0489">Methyltransferase</keyword>
<evidence type="ECO:0000313" key="4">
    <source>
        <dbReference type="Proteomes" id="UP001165383"/>
    </source>
</evidence>
<dbReference type="Gene3D" id="3.40.50.12710">
    <property type="match status" value="1"/>
</dbReference>
<comment type="caution">
    <text evidence="3">The sequence shown here is derived from an EMBL/GenBank/DDBJ whole genome shotgun (WGS) entry which is preliminary data.</text>
</comment>
<keyword evidence="2 3" id="KW-0808">Transferase</keyword>
<organism evidence="3 4">
    <name type="scientific">Sphingomonas brevis</name>
    <dbReference type="NCBI Taxonomy" id="2908206"/>
    <lineage>
        <taxon>Bacteria</taxon>
        <taxon>Pseudomonadati</taxon>
        <taxon>Pseudomonadota</taxon>
        <taxon>Alphaproteobacteria</taxon>
        <taxon>Sphingomonadales</taxon>
        <taxon>Sphingomonadaceae</taxon>
        <taxon>Sphingomonas</taxon>
    </lineage>
</organism>
<dbReference type="InterPro" id="IPR003788">
    <property type="entry name" value="NDUFAF7"/>
</dbReference>